<evidence type="ECO:0000256" key="1">
    <source>
        <dbReference type="SAM" id="SignalP"/>
    </source>
</evidence>
<keyword evidence="1" id="KW-0732">Signal</keyword>
<comment type="caution">
    <text evidence="2">The sequence shown here is derived from an EMBL/GenBank/DDBJ whole genome shotgun (WGS) entry which is preliminary data.</text>
</comment>
<sequence length="568" mass="59947">MRRAPAGLRRTVATSSVAALICVTALATSCGQANPGFEPPSGALAFPSGLLLDPRVSSEPTEPCDDSGACSSEGDICTSVGQCRTPASWLLVTNANSDRRYNAGSLVAVNLDLFWDAVSSTEILSQAADIQAAYDEAGGSQQYDDADDPAYRPGKFVPCRRVANLPQVIECLEEPFILDRATIQFGNFPGPAVAWDMGNPGGDESMLLIPVRGDPSITYAELSGSTTGYDLEIECGQASDERGSRRCDDDHRLRFLRNDPDAARLAREPFRVLVSPQAEQPLAYVSHQGDADLTLLALNGLVVGGDGRPAIVHQPNLLAIPNVSFGFQGGFGLAERPGTVVGGSDECDVQDPGPLVYAGMRWDAEVRVVRALTHKPLCGSDQTCVGPDNLGVDGGIVCEPQLEPVSDFDVGGLPQVLVPAVARPILADMAFSRSGDELYVVESNPGALLRVDTSLGVDGEPLDVPAGLVEICAQPTSFVIYDDGTVEYGLVTCFRSGEVFIVDLASLTVVGLSRAGIGPDAMTVDLAREVVYVANSLDATISVISMDASDPARFTQVARIGLQEPYVQ</sequence>
<dbReference type="Gene3D" id="2.130.10.10">
    <property type="entry name" value="YVTN repeat-like/Quinoprotein amine dehydrogenase"/>
    <property type="match status" value="1"/>
</dbReference>
<dbReference type="InterPro" id="IPR011045">
    <property type="entry name" value="N2O_reductase_N"/>
</dbReference>
<dbReference type="EMBL" id="PVNL01000057">
    <property type="protein sequence ID" value="PRQ07369.1"/>
    <property type="molecule type" value="Genomic_DNA"/>
</dbReference>
<dbReference type="Proteomes" id="UP000238823">
    <property type="component" value="Unassembled WGS sequence"/>
</dbReference>
<evidence type="ECO:0000313" key="3">
    <source>
        <dbReference type="Proteomes" id="UP000238823"/>
    </source>
</evidence>
<dbReference type="InterPro" id="IPR015943">
    <property type="entry name" value="WD40/YVTN_repeat-like_dom_sf"/>
</dbReference>
<dbReference type="SUPFAM" id="SSF50974">
    <property type="entry name" value="Nitrous oxide reductase, N-terminal domain"/>
    <property type="match status" value="1"/>
</dbReference>
<reference evidence="2 3" key="1">
    <citation type="submission" date="2018-03" db="EMBL/GenBank/DDBJ databases">
        <title>Draft Genome Sequences of the Obligatory Marine Myxobacteria Enhygromyxa salina SWB007.</title>
        <authorList>
            <person name="Poehlein A."/>
            <person name="Moghaddam J.A."/>
            <person name="Harms H."/>
            <person name="Alanjari M."/>
            <person name="Koenig G.M."/>
            <person name="Daniel R."/>
            <person name="Schaeberle T.F."/>
        </authorList>
    </citation>
    <scope>NUCLEOTIDE SEQUENCE [LARGE SCALE GENOMIC DNA]</scope>
    <source>
        <strain evidence="2 3">SWB007</strain>
    </source>
</reference>
<proteinExistence type="predicted"/>
<name>A0A2S9YQN0_9BACT</name>
<dbReference type="AlphaFoldDB" id="A0A2S9YQN0"/>
<feature type="chain" id="PRO_5015573426" evidence="1">
    <location>
        <begin position="28"/>
        <end position="568"/>
    </location>
</feature>
<evidence type="ECO:0000313" key="2">
    <source>
        <dbReference type="EMBL" id="PRQ07369.1"/>
    </source>
</evidence>
<feature type="signal peptide" evidence="1">
    <location>
        <begin position="1"/>
        <end position="27"/>
    </location>
</feature>
<organism evidence="2 3">
    <name type="scientific">Enhygromyxa salina</name>
    <dbReference type="NCBI Taxonomy" id="215803"/>
    <lineage>
        <taxon>Bacteria</taxon>
        <taxon>Pseudomonadati</taxon>
        <taxon>Myxococcota</taxon>
        <taxon>Polyangia</taxon>
        <taxon>Nannocystales</taxon>
        <taxon>Nannocystaceae</taxon>
        <taxon>Enhygromyxa</taxon>
    </lineage>
</organism>
<gene>
    <name evidence="2" type="ORF">ENSA7_30810</name>
</gene>
<protein>
    <submittedName>
        <fullName evidence="2">Uncharacterized protein</fullName>
    </submittedName>
</protein>
<dbReference type="PROSITE" id="PS51257">
    <property type="entry name" value="PROKAR_LIPOPROTEIN"/>
    <property type="match status" value="1"/>
</dbReference>
<accession>A0A2S9YQN0</accession>